<keyword evidence="7" id="KW-0862">Zinc</keyword>
<dbReference type="OMA" id="RETTSCK"/>
<evidence type="ECO:0000256" key="3">
    <source>
        <dbReference type="ARBA" id="ARBA00022679"/>
    </source>
</evidence>
<dbReference type="CDD" id="cd16474">
    <property type="entry name" value="RING-H2_RNF111-like"/>
    <property type="match status" value="1"/>
</dbReference>
<keyword evidence="3" id="KW-0808">Transferase</keyword>
<dbReference type="GO" id="GO:0061630">
    <property type="term" value="F:ubiquitin protein ligase activity"/>
    <property type="evidence" value="ECO:0007669"/>
    <property type="project" value="UniProtKB-EC"/>
</dbReference>
<dbReference type="KEGG" id="obi:106872319"/>
<dbReference type="EC" id="2.3.2.27" evidence="2"/>
<comment type="catalytic activity">
    <reaction evidence="1">
        <text>S-ubiquitinyl-[E2 ubiquitin-conjugating enzyme]-L-cysteine + [acceptor protein]-L-lysine = [E2 ubiquitin-conjugating enzyme]-L-cysteine + N(6)-ubiquitinyl-[acceptor protein]-L-lysine.</text>
        <dbReference type="EC" id="2.3.2.27"/>
    </reaction>
</comment>
<feature type="domain" description="RING-type" evidence="9">
    <location>
        <begin position="93"/>
        <end position="134"/>
    </location>
</feature>
<dbReference type="PROSITE" id="PS50089">
    <property type="entry name" value="ZF_RING_2"/>
    <property type="match status" value="1"/>
</dbReference>
<evidence type="ECO:0000256" key="8">
    <source>
        <dbReference type="PROSITE-ProRule" id="PRU00175"/>
    </source>
</evidence>
<evidence type="ECO:0000256" key="2">
    <source>
        <dbReference type="ARBA" id="ARBA00012483"/>
    </source>
</evidence>
<evidence type="ECO:0000313" key="10">
    <source>
        <dbReference type="EMBL" id="KOF85246.1"/>
    </source>
</evidence>
<dbReference type="Pfam" id="PF13639">
    <property type="entry name" value="zf-RING_2"/>
    <property type="match status" value="1"/>
</dbReference>
<dbReference type="GO" id="GO:0008270">
    <property type="term" value="F:zinc ion binding"/>
    <property type="evidence" value="ECO:0007669"/>
    <property type="project" value="UniProtKB-KW"/>
</dbReference>
<dbReference type="PANTHER" id="PTHR22937">
    <property type="entry name" value="E3 UBIQUITIN-PROTEIN LIGASE RNF165"/>
    <property type="match status" value="1"/>
</dbReference>
<evidence type="ECO:0000259" key="9">
    <source>
        <dbReference type="PROSITE" id="PS50089"/>
    </source>
</evidence>
<dbReference type="OrthoDB" id="9984778at2759"/>
<dbReference type="SMART" id="SM00184">
    <property type="entry name" value="RING"/>
    <property type="match status" value="1"/>
</dbReference>
<dbReference type="PANTHER" id="PTHR22937:SF65">
    <property type="entry name" value="E3 UBIQUITIN-PROTEIN LIGASE ARK2C"/>
    <property type="match status" value="1"/>
</dbReference>
<dbReference type="AlphaFoldDB" id="A0A0L8H7I7"/>
<accession>A0A0L8H7I7</accession>
<keyword evidence="5 8" id="KW-0863">Zinc-finger</keyword>
<reference evidence="10" key="1">
    <citation type="submission" date="2015-07" db="EMBL/GenBank/DDBJ databases">
        <title>MeaNS - Measles Nucleotide Surveillance Program.</title>
        <authorList>
            <person name="Tran T."/>
            <person name="Druce J."/>
        </authorList>
    </citation>
    <scope>NUCLEOTIDE SEQUENCE</scope>
    <source>
        <strain evidence="10">UCB-OBI-ISO-001</strain>
        <tissue evidence="10">Gonad</tissue>
    </source>
</reference>
<dbReference type="InterPro" id="IPR045191">
    <property type="entry name" value="MBR1/2-like"/>
</dbReference>
<dbReference type="SUPFAM" id="SSF57850">
    <property type="entry name" value="RING/U-box"/>
    <property type="match status" value="1"/>
</dbReference>
<dbReference type="STRING" id="37653.A0A0L8H7I7"/>
<evidence type="ECO:0000256" key="6">
    <source>
        <dbReference type="ARBA" id="ARBA00022786"/>
    </source>
</evidence>
<organism evidence="10">
    <name type="scientific">Octopus bimaculoides</name>
    <name type="common">California two-spotted octopus</name>
    <dbReference type="NCBI Taxonomy" id="37653"/>
    <lineage>
        <taxon>Eukaryota</taxon>
        <taxon>Metazoa</taxon>
        <taxon>Spiralia</taxon>
        <taxon>Lophotrochozoa</taxon>
        <taxon>Mollusca</taxon>
        <taxon>Cephalopoda</taxon>
        <taxon>Coleoidea</taxon>
        <taxon>Octopodiformes</taxon>
        <taxon>Octopoda</taxon>
        <taxon>Incirrata</taxon>
        <taxon>Octopodidae</taxon>
        <taxon>Octopus</taxon>
    </lineage>
</organism>
<evidence type="ECO:0000256" key="7">
    <source>
        <dbReference type="ARBA" id="ARBA00022833"/>
    </source>
</evidence>
<keyword evidence="4" id="KW-0479">Metal-binding</keyword>
<evidence type="ECO:0000256" key="1">
    <source>
        <dbReference type="ARBA" id="ARBA00000900"/>
    </source>
</evidence>
<sequence>MSNCVAPSLHQHLHHHFHHPSHFSLLSANSLRTRELLLPRLLGMGAPLSQGSNLDNHMSGITRGASQAVIDQNTLPHKYTKVKRSVEEENEKCIICLCEFEHGEDIRRLPCMHLFHISCVDQWLVTNTKCPICRVDIEAGSKSQPMSDC</sequence>
<evidence type="ECO:0000256" key="5">
    <source>
        <dbReference type="ARBA" id="ARBA00022771"/>
    </source>
</evidence>
<dbReference type="EMBL" id="KQ418945">
    <property type="protein sequence ID" value="KOF85246.1"/>
    <property type="molecule type" value="Genomic_DNA"/>
</dbReference>
<dbReference type="GO" id="GO:0005634">
    <property type="term" value="C:nucleus"/>
    <property type="evidence" value="ECO:0007669"/>
    <property type="project" value="TreeGrafter"/>
</dbReference>
<dbReference type="InterPro" id="IPR013083">
    <property type="entry name" value="Znf_RING/FYVE/PHD"/>
</dbReference>
<dbReference type="InterPro" id="IPR001841">
    <property type="entry name" value="Znf_RING"/>
</dbReference>
<evidence type="ECO:0000256" key="4">
    <source>
        <dbReference type="ARBA" id="ARBA00022723"/>
    </source>
</evidence>
<name>A0A0L8H7I7_OCTBM</name>
<gene>
    <name evidence="10" type="ORF">OCBIM_22020648mg</name>
</gene>
<dbReference type="FunFam" id="3.30.40.10:FF:000388">
    <property type="entry name" value="Putative RING zinc finger domain superfamily protein"/>
    <property type="match status" value="1"/>
</dbReference>
<protein>
    <recommendedName>
        <fullName evidence="2">RING-type E3 ubiquitin transferase</fullName>
        <ecNumber evidence="2">2.3.2.27</ecNumber>
    </recommendedName>
</protein>
<proteinExistence type="predicted"/>
<dbReference type="Gene3D" id="3.30.40.10">
    <property type="entry name" value="Zinc/RING finger domain, C3HC4 (zinc finger)"/>
    <property type="match status" value="1"/>
</dbReference>
<keyword evidence="6" id="KW-0833">Ubl conjugation pathway</keyword>